<dbReference type="InterPro" id="IPR011697">
    <property type="entry name" value="Peptidase_C26"/>
</dbReference>
<dbReference type="Proteomes" id="UP001589838">
    <property type="component" value="Unassembled WGS sequence"/>
</dbReference>
<dbReference type="Pfam" id="PF07722">
    <property type="entry name" value="Peptidase_C26"/>
    <property type="match status" value="1"/>
</dbReference>
<evidence type="ECO:0000313" key="1">
    <source>
        <dbReference type="EMBL" id="MFC0470785.1"/>
    </source>
</evidence>
<protein>
    <submittedName>
        <fullName evidence="1">Gamma-glutamyl-gamma-aminobutyrate hydrolase family protein</fullName>
    </submittedName>
</protein>
<dbReference type="EMBL" id="JBHLUX010000025">
    <property type="protein sequence ID" value="MFC0470785.1"/>
    <property type="molecule type" value="Genomic_DNA"/>
</dbReference>
<dbReference type="InterPro" id="IPR044668">
    <property type="entry name" value="PuuD-like"/>
</dbReference>
<comment type="caution">
    <text evidence="1">The sequence shown here is derived from an EMBL/GenBank/DDBJ whole genome shotgun (WGS) entry which is preliminary data.</text>
</comment>
<dbReference type="InterPro" id="IPR029062">
    <property type="entry name" value="Class_I_gatase-like"/>
</dbReference>
<name>A0ABV6KCW0_9BACI</name>
<sequence>MKRPTKPVIGISSSVEYHNEIQSVLVHEKYTRSVIDAGGIPIVLPLATDGMAEQLVSICHGLILTGGEDIDPYYYKAAPHPKLQKTNGKRDKLEIELVQYARKQNKPILAICRGVTIANVALGGTVIQDIEASLPNAINHSQKAARSEPTHDIHLDQTSRLFQIFDSQKIRVNSMHHQAIDELAPCLRKVATAPDGVIEAVEGKTPLLLGVQWHPEEMANDNRSMSLLFEEFIAECLHNVQVEREY</sequence>
<dbReference type="RefSeq" id="WP_335960411.1">
    <property type="nucleotide sequence ID" value="NZ_JAXBLX010000010.1"/>
</dbReference>
<gene>
    <name evidence="1" type="ORF">ACFFHM_09845</name>
</gene>
<dbReference type="CDD" id="cd01745">
    <property type="entry name" value="GATase1_2"/>
    <property type="match status" value="1"/>
</dbReference>
<organism evidence="1 2">
    <name type="scientific">Halalkalibacter kiskunsagensis</name>
    <dbReference type="NCBI Taxonomy" id="1548599"/>
    <lineage>
        <taxon>Bacteria</taxon>
        <taxon>Bacillati</taxon>
        <taxon>Bacillota</taxon>
        <taxon>Bacilli</taxon>
        <taxon>Bacillales</taxon>
        <taxon>Bacillaceae</taxon>
        <taxon>Halalkalibacter</taxon>
    </lineage>
</organism>
<reference evidence="1 2" key="1">
    <citation type="submission" date="2024-09" db="EMBL/GenBank/DDBJ databases">
        <authorList>
            <person name="Sun Q."/>
            <person name="Mori K."/>
        </authorList>
    </citation>
    <scope>NUCLEOTIDE SEQUENCE [LARGE SCALE GENOMIC DNA]</scope>
    <source>
        <strain evidence="1 2">NCAIM B.02610</strain>
    </source>
</reference>
<dbReference type="PANTHER" id="PTHR43235:SF1">
    <property type="entry name" value="GLUTAMINE AMIDOTRANSFERASE PB2B2.05-RELATED"/>
    <property type="match status" value="1"/>
</dbReference>
<keyword evidence="1" id="KW-0378">Hydrolase</keyword>
<accession>A0ABV6KCW0</accession>
<keyword evidence="2" id="KW-1185">Reference proteome</keyword>
<proteinExistence type="predicted"/>
<dbReference type="PANTHER" id="PTHR43235">
    <property type="entry name" value="GLUTAMINE AMIDOTRANSFERASE PB2B2.05-RELATED"/>
    <property type="match status" value="1"/>
</dbReference>
<evidence type="ECO:0000313" key="2">
    <source>
        <dbReference type="Proteomes" id="UP001589838"/>
    </source>
</evidence>
<dbReference type="Gene3D" id="3.40.50.880">
    <property type="match status" value="1"/>
</dbReference>
<dbReference type="GO" id="GO:0016787">
    <property type="term" value="F:hydrolase activity"/>
    <property type="evidence" value="ECO:0007669"/>
    <property type="project" value="UniProtKB-KW"/>
</dbReference>
<dbReference type="PROSITE" id="PS51273">
    <property type="entry name" value="GATASE_TYPE_1"/>
    <property type="match status" value="1"/>
</dbReference>
<dbReference type="SUPFAM" id="SSF52317">
    <property type="entry name" value="Class I glutamine amidotransferase-like"/>
    <property type="match status" value="1"/>
</dbReference>